<gene>
    <name evidence="8" type="ORF">AOG54_02480</name>
    <name evidence="7" type="ORF">SE19_02065</name>
</gene>
<reference evidence="8 9" key="2">
    <citation type="submission" date="2015-09" db="EMBL/GenBank/DDBJ databases">
        <title>Heavy metals and arsenic resistance mechanisms in polyextremophilic archaea of the family Ferroplasmaceae.</title>
        <authorList>
            <person name="Bulaev A.G."/>
            <person name="Kanygina A.V."/>
        </authorList>
    </citation>
    <scope>NUCLEOTIDE SEQUENCE [LARGE SCALE GENOMIC DNA]</scope>
    <source>
        <strain evidence="8 9">VT</strain>
    </source>
</reference>
<evidence type="ECO:0000256" key="3">
    <source>
        <dbReference type="ARBA" id="ARBA00022692"/>
    </source>
</evidence>
<organism evidence="7 10">
    <name type="scientific">Acidiplasma aeolicum</name>
    <dbReference type="NCBI Taxonomy" id="507754"/>
    <lineage>
        <taxon>Archaea</taxon>
        <taxon>Methanobacteriati</taxon>
        <taxon>Thermoplasmatota</taxon>
        <taxon>Thermoplasmata</taxon>
        <taxon>Thermoplasmatales</taxon>
        <taxon>Ferroplasmaceae</taxon>
        <taxon>Acidiplasma</taxon>
    </lineage>
</organism>
<evidence type="ECO:0000256" key="2">
    <source>
        <dbReference type="ARBA" id="ARBA00022475"/>
    </source>
</evidence>
<accession>A0A0P9CW50</accession>
<sequence>MILEGQIINSLFGYIGLFFIIRFIGLQQWGFLSFSLAFIGVLSIFSDLGFNSAHLRFMSMNDPDRAKYNGSFLTLKFITTFGTVLIILAALYIWIDVLHRGFQSPVEYYSILILIPYFAFNRLKDFYYITFNAKMQAARMMLPQIVEAVFRNSAFIYMGLMYKFRISIFMHVSAAIIFAIIYSFSYFIFFIVSYFLGRPWHIKKPEKTIIKKYITLALPLAASSIIATISGNIDKVLIQFFWHASATGAYAALQRITMPIITFSTALSVFFIPLLTREETKNGFNDNISVFERTISLFILPLVIIFIALRIFVANLWSANLIPYSTLLIFMSLANYLNVINSPYTSGLIVRGLTINIGKITLISISSNIILDFILIPKSIFGITFFSLGVIGAAVATFIAMIIEAVLFRFYVIKIEKSKINMKIFRQLIPASVQFIFLYLVAYYVRPYSVFLFLIFSIISIAIFFSLSIKMGEIKKSVIIDFIRELNPFKLSRTLKNE</sequence>
<dbReference type="OrthoDB" id="57524at2157"/>
<feature type="transmembrane region" description="Helical" evidence="6">
    <location>
        <begin position="31"/>
        <end position="50"/>
    </location>
</feature>
<dbReference type="InterPro" id="IPR050833">
    <property type="entry name" value="Poly_Biosynth_Transport"/>
</dbReference>
<dbReference type="Pfam" id="PF01943">
    <property type="entry name" value="Polysacc_synt"/>
    <property type="match status" value="1"/>
</dbReference>
<keyword evidence="9" id="KW-1185">Reference proteome</keyword>
<evidence type="ECO:0000256" key="1">
    <source>
        <dbReference type="ARBA" id="ARBA00004651"/>
    </source>
</evidence>
<feature type="transmembrane region" description="Helical" evidence="6">
    <location>
        <begin position="71"/>
        <end position="95"/>
    </location>
</feature>
<evidence type="ECO:0000313" key="10">
    <source>
        <dbReference type="Proteomes" id="UP000050515"/>
    </source>
</evidence>
<dbReference type="InterPro" id="IPR002797">
    <property type="entry name" value="Polysacc_synth"/>
</dbReference>
<dbReference type="EMBL" id="LJCQ01000118">
    <property type="protein sequence ID" value="KPV47204.1"/>
    <property type="molecule type" value="Genomic_DNA"/>
</dbReference>
<feature type="transmembrane region" description="Helical" evidence="6">
    <location>
        <begin position="7"/>
        <end position="25"/>
    </location>
</feature>
<feature type="transmembrane region" description="Helical" evidence="6">
    <location>
        <begin position="295"/>
        <end position="315"/>
    </location>
</feature>
<keyword evidence="3 6" id="KW-0812">Transmembrane</keyword>
<evidence type="ECO:0000256" key="4">
    <source>
        <dbReference type="ARBA" id="ARBA00022989"/>
    </source>
</evidence>
<name>A0A0P9CW50_9ARCH</name>
<feature type="transmembrane region" description="Helical" evidence="6">
    <location>
        <begin position="383"/>
        <end position="412"/>
    </location>
</feature>
<evidence type="ECO:0008006" key="11">
    <source>
        <dbReference type="Google" id="ProtNLM"/>
    </source>
</evidence>
<dbReference type="PATRIC" id="fig|507754.4.peg.1678"/>
<feature type="transmembrane region" description="Helical" evidence="6">
    <location>
        <begin position="321"/>
        <end position="339"/>
    </location>
</feature>
<protein>
    <recommendedName>
        <fullName evidence="11">Polysaccharide biosynthesis protein C-terminal domain-containing protein</fullName>
    </recommendedName>
</protein>
<comment type="subcellular location">
    <subcellularLocation>
        <location evidence="1">Cell membrane</location>
        <topology evidence="1">Multi-pass membrane protein</topology>
    </subcellularLocation>
</comment>
<evidence type="ECO:0000313" key="7">
    <source>
        <dbReference type="EMBL" id="KPV47204.1"/>
    </source>
</evidence>
<feature type="transmembrane region" description="Helical" evidence="6">
    <location>
        <begin position="450"/>
        <end position="469"/>
    </location>
</feature>
<evidence type="ECO:0000256" key="6">
    <source>
        <dbReference type="SAM" id="Phobius"/>
    </source>
</evidence>
<evidence type="ECO:0000313" key="8">
    <source>
        <dbReference type="EMBL" id="KQB36006.1"/>
    </source>
</evidence>
<keyword evidence="5 6" id="KW-0472">Membrane</keyword>
<evidence type="ECO:0000256" key="5">
    <source>
        <dbReference type="ARBA" id="ARBA00023136"/>
    </source>
</evidence>
<dbReference type="AlphaFoldDB" id="A0A0P9CW50"/>
<dbReference type="PANTHER" id="PTHR30250:SF11">
    <property type="entry name" value="O-ANTIGEN TRANSPORTER-RELATED"/>
    <property type="match status" value="1"/>
</dbReference>
<dbReference type="Proteomes" id="UP000050515">
    <property type="component" value="Unassembled WGS sequence"/>
</dbReference>
<feature type="transmembrane region" description="Helical" evidence="6">
    <location>
        <begin position="101"/>
        <end position="120"/>
    </location>
</feature>
<dbReference type="PANTHER" id="PTHR30250">
    <property type="entry name" value="PST FAMILY PREDICTED COLANIC ACID TRANSPORTER"/>
    <property type="match status" value="1"/>
</dbReference>
<reference evidence="7 10" key="1">
    <citation type="submission" date="2015-09" db="EMBL/GenBank/DDBJ databases">
        <title>Draft genome sequence of Acidiplasma aeolicum DSM 18409.</title>
        <authorList>
            <person name="Hemp J."/>
        </authorList>
    </citation>
    <scope>NUCLEOTIDE SEQUENCE [LARGE SCALE GENOMIC DNA]</scope>
    <source>
        <strain evidence="7 10">V</strain>
    </source>
</reference>
<feature type="transmembrane region" description="Helical" evidence="6">
    <location>
        <begin position="213"/>
        <end position="233"/>
    </location>
</feature>
<keyword evidence="4 6" id="KW-1133">Transmembrane helix</keyword>
<dbReference type="EMBL" id="LKBG01000056">
    <property type="protein sequence ID" value="KQB36006.1"/>
    <property type="molecule type" value="Genomic_DNA"/>
</dbReference>
<proteinExistence type="predicted"/>
<feature type="transmembrane region" description="Helical" evidence="6">
    <location>
        <begin position="253"/>
        <end position="275"/>
    </location>
</feature>
<feature type="transmembrane region" description="Helical" evidence="6">
    <location>
        <begin position="424"/>
        <end position="444"/>
    </location>
</feature>
<evidence type="ECO:0000313" key="9">
    <source>
        <dbReference type="Proteomes" id="UP000050320"/>
    </source>
</evidence>
<comment type="caution">
    <text evidence="7">The sequence shown here is derived from an EMBL/GenBank/DDBJ whole genome shotgun (WGS) entry which is preliminary data.</text>
</comment>
<keyword evidence="2" id="KW-1003">Cell membrane</keyword>
<feature type="transmembrane region" description="Helical" evidence="6">
    <location>
        <begin position="168"/>
        <end position="192"/>
    </location>
</feature>
<dbReference type="Proteomes" id="UP000050320">
    <property type="component" value="Unassembled WGS sequence"/>
</dbReference>
<feature type="transmembrane region" description="Helical" evidence="6">
    <location>
        <begin position="360"/>
        <end position="377"/>
    </location>
</feature>
<dbReference type="GO" id="GO:0005886">
    <property type="term" value="C:plasma membrane"/>
    <property type="evidence" value="ECO:0007669"/>
    <property type="project" value="UniProtKB-SubCell"/>
</dbReference>